<proteinExistence type="predicted"/>
<evidence type="ECO:0000313" key="4">
    <source>
        <dbReference type="Proteomes" id="UP000602198"/>
    </source>
</evidence>
<dbReference type="Proteomes" id="UP000602198">
    <property type="component" value="Unassembled WGS sequence"/>
</dbReference>
<feature type="transmembrane region" description="Helical" evidence="1">
    <location>
        <begin position="343"/>
        <end position="360"/>
    </location>
</feature>
<gene>
    <name evidence="3" type="ORF">JK358_28370</name>
</gene>
<dbReference type="Pfam" id="PF25085">
    <property type="entry name" value="DUF7802"/>
    <property type="match status" value="1"/>
</dbReference>
<feature type="transmembrane region" description="Helical" evidence="1">
    <location>
        <begin position="304"/>
        <end position="323"/>
    </location>
</feature>
<feature type="transmembrane region" description="Helical" evidence="1">
    <location>
        <begin position="197"/>
        <end position="219"/>
    </location>
</feature>
<sequence length="383" mass="42308">MAAHCSTTFEQLATALGFSCAEAGGLLELRNPFALENWTLPVLEVTIILGSVLALIHAILRLRRHGDPTNLVLWFGATAYLFVIEPPLYFPAAFGIDEHVDTMFAHNVFTVDFLWGRLPLYIVAIYPFMATIAYEIVRMFGVFERYGALAGAACVGFVHHAFYEIFDQIGPQLRWWEWATTNPLNQPMFDSVPLPSVVVFAALWPMSLAWCVYHFVGRAVARGETFTGLQLIWRTVVIGLAASLGTFLLPLPATVLGMGSTVVRGTVYALELVVLSAVAVVLLYRQWRRLREPSDTARYTNPFVRRYSIVYLVVMAVLWAAALPDFLRATDGVTANGDPLGNLWYTLACFAIAVLCVLPLRSCPEPAAPTKAPPQRPGTVPLS</sequence>
<dbReference type="InterPro" id="IPR056704">
    <property type="entry name" value="DUF7802"/>
</dbReference>
<keyword evidence="1" id="KW-0812">Transmembrane</keyword>
<dbReference type="EMBL" id="JAERRJ010000011">
    <property type="protein sequence ID" value="MBL1078329.1"/>
    <property type="molecule type" value="Genomic_DNA"/>
</dbReference>
<evidence type="ECO:0000259" key="2">
    <source>
        <dbReference type="Pfam" id="PF25085"/>
    </source>
</evidence>
<evidence type="ECO:0000313" key="3">
    <source>
        <dbReference type="EMBL" id="MBL1078329.1"/>
    </source>
</evidence>
<feature type="transmembrane region" description="Helical" evidence="1">
    <location>
        <begin position="114"/>
        <end position="134"/>
    </location>
</feature>
<protein>
    <recommendedName>
        <fullName evidence="2">DUF7802 domain-containing protein</fullName>
    </recommendedName>
</protein>
<feature type="domain" description="DUF7802" evidence="2">
    <location>
        <begin position="39"/>
        <end position="251"/>
    </location>
</feature>
<reference evidence="3 4" key="1">
    <citation type="submission" date="2021-01" db="EMBL/GenBank/DDBJ databases">
        <title>WGS of actinomycetes isolated from Thailand.</title>
        <authorList>
            <person name="Thawai C."/>
        </authorList>
    </citation>
    <scope>NUCLEOTIDE SEQUENCE [LARGE SCALE GENOMIC DNA]</scope>
    <source>
        <strain evidence="3 4">LPG 2</strain>
    </source>
</reference>
<accession>A0ABS1MCP1</accession>
<feature type="transmembrane region" description="Helical" evidence="1">
    <location>
        <begin position="231"/>
        <end position="253"/>
    </location>
</feature>
<comment type="caution">
    <text evidence="3">The sequence shown here is derived from an EMBL/GenBank/DDBJ whole genome shotgun (WGS) entry which is preliminary data.</text>
</comment>
<keyword evidence="1" id="KW-1133">Transmembrane helix</keyword>
<keyword evidence="1" id="KW-0472">Membrane</keyword>
<name>A0ABS1MCP1_9NOCA</name>
<organism evidence="3 4">
    <name type="scientific">Nocardia acididurans</name>
    <dbReference type="NCBI Taxonomy" id="2802282"/>
    <lineage>
        <taxon>Bacteria</taxon>
        <taxon>Bacillati</taxon>
        <taxon>Actinomycetota</taxon>
        <taxon>Actinomycetes</taxon>
        <taxon>Mycobacteriales</taxon>
        <taxon>Nocardiaceae</taxon>
        <taxon>Nocardia</taxon>
    </lineage>
</organism>
<feature type="transmembrane region" description="Helical" evidence="1">
    <location>
        <begin position="38"/>
        <end position="60"/>
    </location>
</feature>
<keyword evidence="4" id="KW-1185">Reference proteome</keyword>
<feature type="transmembrane region" description="Helical" evidence="1">
    <location>
        <begin position="146"/>
        <end position="166"/>
    </location>
</feature>
<feature type="transmembrane region" description="Helical" evidence="1">
    <location>
        <begin position="72"/>
        <end position="94"/>
    </location>
</feature>
<evidence type="ECO:0000256" key="1">
    <source>
        <dbReference type="SAM" id="Phobius"/>
    </source>
</evidence>
<dbReference type="RefSeq" id="WP_201953431.1">
    <property type="nucleotide sequence ID" value="NZ_JAERRJ010000011.1"/>
</dbReference>
<feature type="transmembrane region" description="Helical" evidence="1">
    <location>
        <begin position="265"/>
        <end position="284"/>
    </location>
</feature>